<keyword evidence="2" id="KW-1185">Reference proteome</keyword>
<dbReference type="EMBL" id="FNHB01000009">
    <property type="protein sequence ID" value="SDM96400.1"/>
    <property type="molecule type" value="Genomic_DNA"/>
</dbReference>
<dbReference type="STRING" id="146817.SAMN04488502_109111"/>
<protein>
    <recommendedName>
        <fullName evidence="3">Formylmethanofuran dehydrogenase subunit E</fullName>
    </recommendedName>
</protein>
<dbReference type="Proteomes" id="UP000214880">
    <property type="component" value="Unassembled WGS sequence"/>
</dbReference>
<evidence type="ECO:0000313" key="2">
    <source>
        <dbReference type="Proteomes" id="UP000214880"/>
    </source>
</evidence>
<evidence type="ECO:0008006" key="3">
    <source>
        <dbReference type="Google" id="ProtNLM"/>
    </source>
</evidence>
<dbReference type="RefSeq" id="WP_092074465.1">
    <property type="nucleotide sequence ID" value="NZ_FNHB01000009.1"/>
</dbReference>
<dbReference type="AlphaFoldDB" id="A0A1G9XI53"/>
<name>A0A1G9XI53_9FIRM</name>
<reference evidence="1 2" key="1">
    <citation type="submission" date="2016-10" db="EMBL/GenBank/DDBJ databases">
        <authorList>
            <person name="de Groot N.N."/>
        </authorList>
    </citation>
    <scope>NUCLEOTIDE SEQUENCE [LARGE SCALE GENOMIC DNA]</scope>
    <source>
        <strain evidence="1 2">DSM 1736</strain>
    </source>
</reference>
<organism evidence="1 2">
    <name type="scientific">Dendrosporobacter quercicolus</name>
    <dbReference type="NCBI Taxonomy" id="146817"/>
    <lineage>
        <taxon>Bacteria</taxon>
        <taxon>Bacillati</taxon>
        <taxon>Bacillota</taxon>
        <taxon>Negativicutes</taxon>
        <taxon>Selenomonadales</taxon>
        <taxon>Sporomusaceae</taxon>
        <taxon>Dendrosporobacter</taxon>
    </lineage>
</organism>
<dbReference type="OrthoDB" id="1680380at2"/>
<proteinExistence type="predicted"/>
<sequence length="183" mass="20211">MHAALSIKDGNDLLTITYEDMVKYHGRQFIGGVALAYKLLELAFRVLTPGEPPVRDRISVILAVYGPGIIDGIEMATRALTRGALTIKPQLAAAQPAPDAADGQGGRYYFEIAYGDDKLMINLKSGLLPDEFIRLAYKTHDGTISEAEQLRLQELKEAIAQFLLRQKAEDLFDYRREGLLGSS</sequence>
<gene>
    <name evidence="1" type="ORF">SAMN04488502_109111</name>
</gene>
<accession>A0A1G9XI53</accession>
<evidence type="ECO:0000313" key="1">
    <source>
        <dbReference type="EMBL" id="SDM96400.1"/>
    </source>
</evidence>